<keyword evidence="1" id="KW-0547">Nucleotide-binding</keyword>
<dbReference type="Pfam" id="PF07238">
    <property type="entry name" value="PilZ"/>
    <property type="match status" value="1"/>
</dbReference>
<feature type="domain" description="PilZ" evidence="2">
    <location>
        <begin position="4"/>
        <end position="99"/>
    </location>
</feature>
<evidence type="ECO:0000259" key="2">
    <source>
        <dbReference type="Pfam" id="PF07238"/>
    </source>
</evidence>
<dbReference type="SUPFAM" id="SSF141371">
    <property type="entry name" value="PilZ domain-like"/>
    <property type="match status" value="1"/>
</dbReference>
<dbReference type="Gene3D" id="2.40.10.220">
    <property type="entry name" value="predicted glycosyltransferase like domains"/>
    <property type="match status" value="1"/>
</dbReference>
<dbReference type="RefSeq" id="WP_394457928.1">
    <property type="nucleotide sequence ID" value="NZ_JBIGHZ010000001.1"/>
</dbReference>
<comment type="subunit">
    <text evidence="1">Monomer in both c-di-GMP-bound and free forms.</text>
</comment>
<comment type="function">
    <text evidence="1">Binds the second messenger bis-(3'-5') cyclic dimeric guanosine monophosphate (c-di-GMP). Can bind two c-di-GMP molecules per monomer. May play a role in bacterial second-messenger regulated processes. Binding to c-di-GMP induces a conformational change of the C- and N-termini resulting in the exposure of a highly negative surface on one side of the protein to a possible effector protein.</text>
</comment>
<dbReference type="PIRSF" id="PIRSF028141">
    <property type="entry name" value="C-di-GMP_BP_PA4608"/>
    <property type="match status" value="1"/>
</dbReference>
<dbReference type="InterPro" id="IPR009875">
    <property type="entry name" value="PilZ_domain"/>
</dbReference>
<sequence length="118" mass="13156">MSQERRQFTRVAFEAPATLVTLQQRHSARVLDLSLKGALLALSQELVPRAGQFALVEVQLGDVRLSMAAEVAFVRDQHVGLHCRAIDLESITHLRRLIEVNLGDPKLLERELATLVGH</sequence>
<name>A0ABW7FR37_9BURK</name>
<reference evidence="3 4" key="1">
    <citation type="submission" date="2024-08" db="EMBL/GenBank/DDBJ databases">
        <authorList>
            <person name="Lu H."/>
        </authorList>
    </citation>
    <scope>NUCLEOTIDE SEQUENCE [LARGE SCALE GENOMIC DNA]</scope>
    <source>
        <strain evidence="3 4">BYS180W</strain>
    </source>
</reference>
<dbReference type="EMBL" id="JBIGHZ010000001">
    <property type="protein sequence ID" value="MFG6446796.1"/>
    <property type="molecule type" value="Genomic_DNA"/>
</dbReference>
<protein>
    <recommendedName>
        <fullName evidence="1">Cyclic diguanosine monophosphate-binding protein</fullName>
        <shortName evidence="1">c-di-GMP-binding protein</shortName>
    </recommendedName>
    <alternativeName>
        <fullName evidence="1">Pilz domain-containing protein</fullName>
    </alternativeName>
</protein>
<evidence type="ECO:0000313" key="3">
    <source>
        <dbReference type="EMBL" id="MFG6446796.1"/>
    </source>
</evidence>
<keyword evidence="1" id="KW-0973">c-di-GMP</keyword>
<keyword evidence="4" id="KW-1185">Reference proteome</keyword>
<comment type="caution">
    <text evidence="3">The sequence shown here is derived from an EMBL/GenBank/DDBJ whole genome shotgun (WGS) entry which is preliminary data.</text>
</comment>
<organism evidence="3 4">
    <name type="scientific">Roseateles rivi</name>
    <dbReference type="NCBI Taxonomy" id="3299028"/>
    <lineage>
        <taxon>Bacteria</taxon>
        <taxon>Pseudomonadati</taxon>
        <taxon>Pseudomonadota</taxon>
        <taxon>Betaproteobacteria</taxon>
        <taxon>Burkholderiales</taxon>
        <taxon>Sphaerotilaceae</taxon>
        <taxon>Roseateles</taxon>
    </lineage>
</organism>
<dbReference type="InterPro" id="IPR027021">
    <property type="entry name" value="C-di-GMP_BP_PA4608"/>
</dbReference>
<gene>
    <name evidence="3" type="ORF">ACG0Z6_00920</name>
</gene>
<accession>A0ABW7FR37</accession>
<proteinExistence type="predicted"/>
<dbReference type="Proteomes" id="UP001606099">
    <property type="component" value="Unassembled WGS sequence"/>
</dbReference>
<evidence type="ECO:0000313" key="4">
    <source>
        <dbReference type="Proteomes" id="UP001606099"/>
    </source>
</evidence>
<evidence type="ECO:0000256" key="1">
    <source>
        <dbReference type="PIRNR" id="PIRNR028141"/>
    </source>
</evidence>